<name>A0ABM8QHH8_9BACT</name>
<dbReference type="PANTHER" id="PTHR34374">
    <property type="entry name" value="LARGE RIBOSOMAL RNA SUBUNIT ACCUMULATION PROTEIN YCED HOMOLOG 1, CHLOROPLASTIC"/>
    <property type="match status" value="1"/>
</dbReference>
<reference evidence="2 3" key="1">
    <citation type="submission" date="2021-02" db="EMBL/GenBank/DDBJ databases">
        <authorList>
            <person name="Han P."/>
        </authorList>
    </citation>
    <scope>NUCLEOTIDE SEQUENCE [LARGE SCALE GENOMIC DNA]</scope>
    <source>
        <strain evidence="2">Candidatus Nitrospira sp. ZN2</strain>
    </source>
</reference>
<dbReference type="Proteomes" id="UP000675880">
    <property type="component" value="Unassembled WGS sequence"/>
</dbReference>
<comment type="caution">
    <text evidence="2">The sequence shown here is derived from an EMBL/GenBank/DDBJ whole genome shotgun (WGS) entry which is preliminary data.</text>
</comment>
<evidence type="ECO:0000313" key="3">
    <source>
        <dbReference type="Proteomes" id="UP000675880"/>
    </source>
</evidence>
<dbReference type="InterPro" id="IPR003772">
    <property type="entry name" value="YceD"/>
</dbReference>
<gene>
    <name evidence="2" type="ORF">NSPZN2_10524</name>
</gene>
<accession>A0ABM8QHH8</accession>
<evidence type="ECO:0008006" key="4">
    <source>
        <dbReference type="Google" id="ProtNLM"/>
    </source>
</evidence>
<protein>
    <recommendedName>
        <fullName evidence="4">DUF177 domain-containing protein</fullName>
    </recommendedName>
</protein>
<sequence>MAAPMDTLNPAIVDIGPEGLSVSCTATGAQLGLTESEDKFEGPLEIHVELVQQDGPIAVTGTLEGTAIRQCVRCLADYSDPLYVSLYAEYLPQAGAAAKSAPAEQGRKGARRSAQPVEPTEEADEEDELYWYQGDHLDLAPMLREQVILAAPMQPLCREECLGLCSQCGQNLNERRCGCPPEQAPSPFRVLRGRQSKSGNA</sequence>
<dbReference type="EMBL" id="CAJNBJ010000001">
    <property type="protein sequence ID" value="CAE6697296.1"/>
    <property type="molecule type" value="Genomic_DNA"/>
</dbReference>
<feature type="region of interest" description="Disordered" evidence="1">
    <location>
        <begin position="181"/>
        <end position="201"/>
    </location>
</feature>
<dbReference type="PANTHER" id="PTHR34374:SF1">
    <property type="entry name" value="LARGE RIBOSOMAL RNA SUBUNIT ACCUMULATION PROTEIN YCED HOMOLOG 1, CHLOROPLASTIC"/>
    <property type="match status" value="1"/>
</dbReference>
<keyword evidence="3" id="KW-1185">Reference proteome</keyword>
<feature type="region of interest" description="Disordered" evidence="1">
    <location>
        <begin position="100"/>
        <end position="127"/>
    </location>
</feature>
<evidence type="ECO:0000313" key="2">
    <source>
        <dbReference type="EMBL" id="CAE6697296.1"/>
    </source>
</evidence>
<dbReference type="Pfam" id="PF02620">
    <property type="entry name" value="YceD"/>
    <property type="match status" value="1"/>
</dbReference>
<proteinExistence type="predicted"/>
<organism evidence="2 3">
    <name type="scientific">Nitrospira defluvii</name>
    <dbReference type="NCBI Taxonomy" id="330214"/>
    <lineage>
        <taxon>Bacteria</taxon>
        <taxon>Pseudomonadati</taxon>
        <taxon>Nitrospirota</taxon>
        <taxon>Nitrospiria</taxon>
        <taxon>Nitrospirales</taxon>
        <taxon>Nitrospiraceae</taxon>
        <taxon>Nitrospira</taxon>
    </lineage>
</organism>
<evidence type="ECO:0000256" key="1">
    <source>
        <dbReference type="SAM" id="MobiDB-lite"/>
    </source>
</evidence>